<protein>
    <submittedName>
        <fullName evidence="1">Uncharacterized protein</fullName>
    </submittedName>
</protein>
<dbReference type="Proteomes" id="UP000646827">
    <property type="component" value="Unassembled WGS sequence"/>
</dbReference>
<evidence type="ECO:0000313" key="2">
    <source>
        <dbReference type="Proteomes" id="UP000646827"/>
    </source>
</evidence>
<proteinExistence type="predicted"/>
<accession>A0A8H7R8I2</accession>
<gene>
    <name evidence="1" type="ORF">INT45_012959</name>
</gene>
<evidence type="ECO:0000313" key="1">
    <source>
        <dbReference type="EMBL" id="KAG2205870.1"/>
    </source>
</evidence>
<keyword evidence="2" id="KW-1185">Reference proteome</keyword>
<organism evidence="1 2">
    <name type="scientific">Circinella minor</name>
    <dbReference type="NCBI Taxonomy" id="1195481"/>
    <lineage>
        <taxon>Eukaryota</taxon>
        <taxon>Fungi</taxon>
        <taxon>Fungi incertae sedis</taxon>
        <taxon>Mucoromycota</taxon>
        <taxon>Mucoromycotina</taxon>
        <taxon>Mucoromycetes</taxon>
        <taxon>Mucorales</taxon>
        <taxon>Lichtheimiaceae</taxon>
        <taxon>Circinella</taxon>
    </lineage>
</organism>
<reference evidence="1 2" key="1">
    <citation type="submission" date="2020-12" db="EMBL/GenBank/DDBJ databases">
        <title>Metabolic potential, ecology and presence of endohyphal bacteria is reflected in genomic diversity of Mucoromycotina.</title>
        <authorList>
            <person name="Muszewska A."/>
            <person name="Okrasinska A."/>
            <person name="Steczkiewicz K."/>
            <person name="Drgas O."/>
            <person name="Orlowska M."/>
            <person name="Perlinska-Lenart U."/>
            <person name="Aleksandrzak-Piekarczyk T."/>
            <person name="Szatraj K."/>
            <person name="Zielenkiewicz U."/>
            <person name="Pilsyk S."/>
            <person name="Malc E."/>
            <person name="Mieczkowski P."/>
            <person name="Kruszewska J.S."/>
            <person name="Biernat P."/>
            <person name="Pawlowska J."/>
        </authorList>
    </citation>
    <scope>NUCLEOTIDE SEQUENCE [LARGE SCALE GENOMIC DNA]</scope>
    <source>
        <strain evidence="1 2">CBS 142.35</strain>
    </source>
</reference>
<sequence length="80" mass="8301">MAVRGDTVVPKNEPPKADIKTANTSKVVPSNVNLVETAETDSKKNGGINKVTSFEPTGSTIVVETKQGAKEATTAAETSN</sequence>
<dbReference type="EMBL" id="JAEPRB010001292">
    <property type="protein sequence ID" value="KAG2205870.1"/>
    <property type="molecule type" value="Genomic_DNA"/>
</dbReference>
<comment type="caution">
    <text evidence="1">The sequence shown here is derived from an EMBL/GenBank/DDBJ whole genome shotgun (WGS) entry which is preliminary data.</text>
</comment>
<dbReference type="AlphaFoldDB" id="A0A8H7R8I2"/>
<name>A0A8H7R8I2_9FUNG</name>